<dbReference type="InterPro" id="IPR035979">
    <property type="entry name" value="RBD_domain_sf"/>
</dbReference>
<feature type="region of interest" description="Disordered" evidence="3">
    <location>
        <begin position="230"/>
        <end position="325"/>
    </location>
</feature>
<evidence type="ECO:0000256" key="2">
    <source>
        <dbReference type="SAM" id="Coils"/>
    </source>
</evidence>
<dbReference type="AlphaFoldDB" id="A0AAJ4XMM7"/>
<feature type="compositionally biased region" description="Basic and acidic residues" evidence="3">
    <location>
        <begin position="269"/>
        <end position="282"/>
    </location>
</feature>
<evidence type="ECO:0000259" key="4">
    <source>
        <dbReference type="PROSITE" id="PS50102"/>
    </source>
</evidence>
<dbReference type="PROSITE" id="PS50102">
    <property type="entry name" value="RRM"/>
    <property type="match status" value="1"/>
</dbReference>
<organism evidence="6 7">
    <name type="scientific">Melanopsichium pennsylvanicum</name>
    <dbReference type="NCBI Taxonomy" id="63383"/>
    <lineage>
        <taxon>Eukaryota</taxon>
        <taxon>Fungi</taxon>
        <taxon>Dikarya</taxon>
        <taxon>Basidiomycota</taxon>
        <taxon>Ustilaginomycotina</taxon>
        <taxon>Ustilaginomycetes</taxon>
        <taxon>Ustilaginales</taxon>
        <taxon>Ustilaginaceae</taxon>
        <taxon>Melanopsichium</taxon>
    </lineage>
</organism>
<gene>
    <name evidence="6" type="ORF">MEPE_03739</name>
</gene>
<feature type="coiled-coil region" evidence="2">
    <location>
        <begin position="330"/>
        <end position="357"/>
    </location>
</feature>
<dbReference type="InterPro" id="IPR012677">
    <property type="entry name" value="Nucleotide-bd_a/b_plait_sf"/>
</dbReference>
<evidence type="ECO:0000256" key="1">
    <source>
        <dbReference type="PROSITE-ProRule" id="PRU00176"/>
    </source>
</evidence>
<evidence type="ECO:0000313" key="7">
    <source>
        <dbReference type="Proteomes" id="UP001294444"/>
    </source>
</evidence>
<dbReference type="Proteomes" id="UP001294444">
    <property type="component" value="Unassembled WGS sequence"/>
</dbReference>
<dbReference type="PROSITE" id="PS51025">
    <property type="entry name" value="PWI"/>
    <property type="match status" value="1"/>
</dbReference>
<feature type="region of interest" description="Disordered" evidence="3">
    <location>
        <begin position="1"/>
        <end position="58"/>
    </location>
</feature>
<comment type="caution">
    <text evidence="6">The sequence shown here is derived from an EMBL/GenBank/DDBJ whole genome shotgun (WGS) entry which is preliminary data.</text>
</comment>
<dbReference type="InterPro" id="IPR034268">
    <property type="entry name" value="RBM25_RRM"/>
</dbReference>
<dbReference type="Gene3D" id="3.30.70.330">
    <property type="match status" value="1"/>
</dbReference>
<keyword evidence="1" id="KW-0694">RNA-binding</keyword>
<feature type="compositionally biased region" description="Basic and acidic residues" evidence="3">
    <location>
        <begin position="232"/>
        <end position="256"/>
    </location>
</feature>
<proteinExistence type="predicted"/>
<feature type="compositionally biased region" description="Basic and acidic residues" evidence="3">
    <location>
        <begin position="291"/>
        <end position="310"/>
    </location>
</feature>
<sequence>MAPLPPRPRGGIDTSNTPHHGHSASPHPGYDSPYIRQSSHNDTRSPAADHASSSSSTLGPEVATTLFVGSISPGISDTWLTKLLEACGNLRTLKRASKAFGFAEYADPDSVLRAIQVLQGRELPSMGAEASAPPKKLLVKADEKTKKFLEKYQHTRVASSDDKARQSRALSAVNDVVRQMSDPHATVELDPSKPGYVVPDHLKDLPPEELPEDQRATVLSEIEQFRQVAAARDAETRRREAEYERQRAMERVRRENLQAAASSSSRNGRSTDDPQSYRRPVDFHSASSYEARIDAVREPEEADEIQEKQRQERKRAASRAAAADAEGAYLVRERQRLAHWEKEADRATAEADKWEQDGVAMLRRWQDWKDEYATRKELFYTDRQRWRQFRAQARRREQQADDNDRALEADEKLKAQEETNKFLAQQAAEMAKLTEQQRAAGVLVQQGGTLAPIKLNFGPIKSADTSEGFAATNGVTPAAAGATKPSNAVLGEADEDDQSKRTGRLKHIQLGSTMSEEERSAKLVQLASTLPTDTALIFAQTPKWEWVDEALIQSKYRRWVDAEIEESLGEKVDELVTVVIEALQAHREARDFVEQVEPVLAEEAEAFVEKLWRLVIIDSLAAAEGIPV</sequence>
<accession>A0AAJ4XMM7</accession>
<evidence type="ECO:0000256" key="3">
    <source>
        <dbReference type="SAM" id="MobiDB-lite"/>
    </source>
</evidence>
<feature type="domain" description="RRM" evidence="4">
    <location>
        <begin position="64"/>
        <end position="144"/>
    </location>
</feature>
<dbReference type="InterPro" id="IPR000504">
    <property type="entry name" value="RRM_dom"/>
</dbReference>
<dbReference type="GO" id="GO:0005681">
    <property type="term" value="C:spliceosomal complex"/>
    <property type="evidence" value="ECO:0007669"/>
    <property type="project" value="TreeGrafter"/>
</dbReference>
<keyword evidence="2" id="KW-0175">Coiled coil</keyword>
<dbReference type="PANTHER" id="PTHR18806">
    <property type="entry name" value="RBM25 PROTEIN"/>
    <property type="match status" value="1"/>
</dbReference>
<dbReference type="Gene3D" id="1.20.1390.10">
    <property type="entry name" value="PWI domain"/>
    <property type="match status" value="1"/>
</dbReference>
<dbReference type="SMART" id="SM00360">
    <property type="entry name" value="RRM"/>
    <property type="match status" value="1"/>
</dbReference>
<dbReference type="GO" id="GO:0003729">
    <property type="term" value="F:mRNA binding"/>
    <property type="evidence" value="ECO:0007669"/>
    <property type="project" value="TreeGrafter"/>
</dbReference>
<dbReference type="PANTHER" id="PTHR18806:SF4">
    <property type="entry name" value="RNA-BINDING PROTEIN 25"/>
    <property type="match status" value="1"/>
</dbReference>
<feature type="domain" description="PWI" evidence="5">
    <location>
        <begin position="535"/>
        <end position="628"/>
    </location>
</feature>
<dbReference type="CDD" id="cd12446">
    <property type="entry name" value="RRM_RBM25"/>
    <property type="match status" value="1"/>
</dbReference>
<dbReference type="Pfam" id="PF01480">
    <property type="entry name" value="PWI"/>
    <property type="match status" value="1"/>
</dbReference>
<evidence type="ECO:0000259" key="5">
    <source>
        <dbReference type="PROSITE" id="PS51025"/>
    </source>
</evidence>
<dbReference type="InterPro" id="IPR002483">
    <property type="entry name" value="PWI_dom"/>
</dbReference>
<name>A0AAJ4XMM7_9BASI</name>
<dbReference type="SUPFAM" id="SSF54928">
    <property type="entry name" value="RNA-binding domain, RBD"/>
    <property type="match status" value="1"/>
</dbReference>
<dbReference type="SMART" id="SM00311">
    <property type="entry name" value="PWI"/>
    <property type="match status" value="1"/>
</dbReference>
<dbReference type="Pfam" id="PF00076">
    <property type="entry name" value="RRM_1"/>
    <property type="match status" value="1"/>
</dbReference>
<dbReference type="EMBL" id="OAPG01000008">
    <property type="protein sequence ID" value="SNX85030.1"/>
    <property type="molecule type" value="Genomic_DNA"/>
</dbReference>
<evidence type="ECO:0000313" key="6">
    <source>
        <dbReference type="EMBL" id="SNX85030.1"/>
    </source>
</evidence>
<keyword evidence="7" id="KW-1185">Reference proteome</keyword>
<protein>
    <submittedName>
        <fullName evidence="6">Related to SNU71 - component of U1 snRNP required for mRNA splicing via spliceosome</fullName>
    </submittedName>
</protein>
<reference evidence="6" key="1">
    <citation type="submission" date="2023-10" db="EMBL/GenBank/DDBJ databases">
        <authorList>
            <person name="Guldener U."/>
        </authorList>
    </citation>
    <scope>NUCLEOTIDE SEQUENCE</scope>
    <source>
        <strain evidence="6">Mp4</strain>
    </source>
</reference>
<dbReference type="InterPro" id="IPR052768">
    <property type="entry name" value="RBM25"/>
</dbReference>